<evidence type="ECO:0000256" key="4">
    <source>
        <dbReference type="ARBA" id="ARBA00022605"/>
    </source>
</evidence>
<comment type="function">
    <text evidence="9">Involved in the biosynthesis of branched-chain amino acids (BCAA). Catalyzes an alkyl-migration followed by a ketol-acid reduction of (S)-2-acetolactate (S2AL) to yield (R)-2,3-dihydroxy-isovalerate. In the isomerase reaction, S2AL is rearranged via a Mg-dependent methyl migration to produce 3-hydroxy-3-methyl-2-ketobutyrate (HMKB). In the reductase reaction, this 2-ketoacid undergoes a metal-dependent reduction by NADPH to yield (R)-2,3-dihydroxy-isovalerate.</text>
</comment>
<feature type="domain" description="KARI N-terminal Rossmann" evidence="11">
    <location>
        <begin position="2"/>
        <end position="182"/>
    </location>
</feature>
<evidence type="ECO:0000256" key="10">
    <source>
        <dbReference type="PROSITE-ProRule" id="PRU01198"/>
    </source>
</evidence>
<evidence type="ECO:0000256" key="5">
    <source>
        <dbReference type="ARBA" id="ARBA00022723"/>
    </source>
</evidence>
<dbReference type="SUPFAM" id="SSF48179">
    <property type="entry name" value="6-phosphogluconate dehydrogenase C-terminal domain-like"/>
    <property type="match status" value="1"/>
</dbReference>
<comment type="pathway">
    <text evidence="1 9">Amino-acid biosynthesis; L-valine biosynthesis; L-valine from pyruvate: step 2/4.</text>
</comment>
<comment type="pathway">
    <text evidence="2 9">Amino-acid biosynthesis; L-isoleucine biosynthesis; L-isoleucine from 2-oxobutanoate: step 2/4.</text>
</comment>
<dbReference type="RefSeq" id="WP_281094964.1">
    <property type="nucleotide sequence ID" value="NZ_JARYZI010000009.1"/>
</dbReference>
<evidence type="ECO:0000256" key="3">
    <source>
        <dbReference type="ARBA" id="ARBA00010318"/>
    </source>
</evidence>
<dbReference type="InterPro" id="IPR013023">
    <property type="entry name" value="KARI"/>
</dbReference>
<evidence type="ECO:0000256" key="9">
    <source>
        <dbReference type="HAMAP-Rule" id="MF_00435"/>
    </source>
</evidence>
<feature type="binding site" evidence="9">
    <location>
        <position position="53"/>
    </location>
    <ligand>
        <name>NADP(+)</name>
        <dbReference type="ChEBI" id="CHEBI:58349"/>
    </ligand>
</feature>
<keyword evidence="5 9" id="KW-0479">Metal-binding</keyword>
<comment type="cofactor">
    <cofactor evidence="9">
        <name>Mg(2+)</name>
        <dbReference type="ChEBI" id="CHEBI:18420"/>
    </cofactor>
    <text evidence="9">Binds 2 magnesium ions per subunit.</text>
</comment>
<dbReference type="HAMAP" id="MF_00435">
    <property type="entry name" value="IlvC"/>
    <property type="match status" value="1"/>
</dbReference>
<dbReference type="NCBIfam" id="TIGR00465">
    <property type="entry name" value="ilvC"/>
    <property type="match status" value="1"/>
</dbReference>
<dbReference type="NCBIfam" id="NF004017">
    <property type="entry name" value="PRK05479.1"/>
    <property type="match status" value="1"/>
</dbReference>
<feature type="domain" description="KARI C-terminal knotted" evidence="12">
    <location>
        <begin position="183"/>
        <end position="328"/>
    </location>
</feature>
<keyword evidence="14" id="KW-1185">Reference proteome</keyword>
<protein>
    <recommendedName>
        <fullName evidence="9">Ketol-acid reductoisomerase (NADP(+))</fullName>
        <shortName evidence="9">KARI</shortName>
        <ecNumber evidence="9">1.1.1.86</ecNumber>
    </recommendedName>
    <alternativeName>
        <fullName evidence="9">Acetohydroxy-acid isomeroreductase</fullName>
        <shortName evidence="9">AHIR</shortName>
    </alternativeName>
    <alternativeName>
        <fullName evidence="9">Alpha-keto-beta-hydroxylacyl reductoisomerase</fullName>
    </alternativeName>
</protein>
<feature type="binding site" evidence="9 10">
    <location>
        <position position="252"/>
    </location>
    <ligand>
        <name>substrate</name>
    </ligand>
</feature>
<evidence type="ECO:0000256" key="2">
    <source>
        <dbReference type="ARBA" id="ARBA00004885"/>
    </source>
</evidence>
<evidence type="ECO:0000256" key="1">
    <source>
        <dbReference type="ARBA" id="ARBA00004864"/>
    </source>
</evidence>
<keyword evidence="9" id="KW-0521">NADP</keyword>
<dbReference type="PANTHER" id="PTHR21371:SF1">
    <property type="entry name" value="KETOL-ACID REDUCTOISOMERASE, MITOCHONDRIAL"/>
    <property type="match status" value="1"/>
</dbReference>
<comment type="similarity">
    <text evidence="3 9 10">Belongs to the ketol-acid reductoisomerase family.</text>
</comment>
<dbReference type="Gene3D" id="3.40.50.720">
    <property type="entry name" value="NAD(P)-binding Rossmann-like Domain"/>
    <property type="match status" value="1"/>
</dbReference>
<evidence type="ECO:0000256" key="6">
    <source>
        <dbReference type="ARBA" id="ARBA00022842"/>
    </source>
</evidence>
<keyword evidence="8 9" id="KW-0100">Branched-chain amino acid biosynthesis</keyword>
<comment type="catalytic activity">
    <reaction evidence="9">
        <text>(2R)-2,3-dihydroxy-3-methylbutanoate + NADP(+) = (2S)-2-acetolactate + NADPH + H(+)</text>
        <dbReference type="Rhea" id="RHEA:22068"/>
        <dbReference type="ChEBI" id="CHEBI:15378"/>
        <dbReference type="ChEBI" id="CHEBI:49072"/>
        <dbReference type="ChEBI" id="CHEBI:57783"/>
        <dbReference type="ChEBI" id="CHEBI:58349"/>
        <dbReference type="ChEBI" id="CHEBI:58476"/>
        <dbReference type="EC" id="1.1.1.86"/>
    </reaction>
</comment>
<dbReference type="Gene3D" id="6.10.240.10">
    <property type="match status" value="1"/>
</dbReference>
<evidence type="ECO:0000259" key="11">
    <source>
        <dbReference type="PROSITE" id="PS51850"/>
    </source>
</evidence>
<dbReference type="EC" id="1.1.1.86" evidence="9"/>
<feature type="binding site" evidence="9 10">
    <location>
        <position position="191"/>
    </location>
    <ligand>
        <name>Mg(2+)</name>
        <dbReference type="ChEBI" id="CHEBI:18420"/>
        <label>2</label>
    </ligand>
</feature>
<dbReference type="PIRSF" id="PIRSF000116">
    <property type="entry name" value="IlvC_gammaproteo"/>
    <property type="match status" value="1"/>
</dbReference>
<dbReference type="PROSITE" id="PS51850">
    <property type="entry name" value="KARI_N"/>
    <property type="match status" value="1"/>
</dbReference>
<dbReference type="InterPro" id="IPR008927">
    <property type="entry name" value="6-PGluconate_DH-like_C_sf"/>
</dbReference>
<evidence type="ECO:0000256" key="8">
    <source>
        <dbReference type="ARBA" id="ARBA00023304"/>
    </source>
</evidence>
<dbReference type="InterPro" id="IPR036291">
    <property type="entry name" value="NAD(P)-bd_dom_sf"/>
</dbReference>
<feature type="active site" evidence="9">
    <location>
        <position position="108"/>
    </location>
</feature>
<reference evidence="13 14" key="1">
    <citation type="submission" date="2023-04" db="EMBL/GenBank/DDBJ databases">
        <title>Fusibacter bizertensis strain WBS, isolated from littoral bottom sediments of the Arctic seas - biochemical and genomic analysis.</title>
        <authorList>
            <person name="Brioukhanov A.L."/>
        </authorList>
    </citation>
    <scope>NUCLEOTIDE SEQUENCE [LARGE SCALE GENOMIC DNA]</scope>
    <source>
        <strain evidence="13 14">WBS</strain>
    </source>
</reference>
<feature type="binding site" evidence="9">
    <location>
        <begin position="25"/>
        <end position="28"/>
    </location>
    <ligand>
        <name>NADP(+)</name>
        <dbReference type="ChEBI" id="CHEBI:58349"/>
    </ligand>
</feature>
<dbReference type="PANTHER" id="PTHR21371">
    <property type="entry name" value="KETOL-ACID REDUCTOISOMERASE, MITOCHONDRIAL"/>
    <property type="match status" value="1"/>
</dbReference>
<accession>A0ABT6NF57</accession>
<evidence type="ECO:0000313" key="14">
    <source>
        <dbReference type="Proteomes" id="UP001158045"/>
    </source>
</evidence>
<comment type="caution">
    <text evidence="9">Lacks conserved residue(s) required for the propagation of feature annotation.</text>
</comment>
<feature type="binding site" evidence="9 10">
    <location>
        <position position="195"/>
    </location>
    <ligand>
        <name>Mg(2+)</name>
        <dbReference type="ChEBI" id="CHEBI:18420"/>
        <label>1</label>
    </ligand>
</feature>
<dbReference type="Proteomes" id="UP001158045">
    <property type="component" value="Unassembled WGS sequence"/>
</dbReference>
<dbReference type="PROSITE" id="PS51851">
    <property type="entry name" value="KARI_C"/>
    <property type="match status" value="1"/>
</dbReference>
<dbReference type="Pfam" id="PF07991">
    <property type="entry name" value="KARI_N"/>
    <property type="match status" value="1"/>
</dbReference>
<name>A0ABT6NF57_9FIRM</name>
<organism evidence="13 14">
    <name type="scientific">Fusibacter bizertensis</name>
    <dbReference type="NCBI Taxonomy" id="1488331"/>
    <lineage>
        <taxon>Bacteria</taxon>
        <taxon>Bacillati</taxon>
        <taxon>Bacillota</taxon>
        <taxon>Clostridia</taxon>
        <taxon>Eubacteriales</taxon>
        <taxon>Eubacteriales Family XII. Incertae Sedis</taxon>
        <taxon>Fusibacter</taxon>
    </lineage>
</organism>
<evidence type="ECO:0000256" key="7">
    <source>
        <dbReference type="ARBA" id="ARBA00023002"/>
    </source>
</evidence>
<dbReference type="InterPro" id="IPR000506">
    <property type="entry name" value="KARI_C"/>
</dbReference>
<feature type="binding site" evidence="9 10">
    <location>
        <position position="227"/>
    </location>
    <ligand>
        <name>Mg(2+)</name>
        <dbReference type="ChEBI" id="CHEBI:18420"/>
        <label>2</label>
    </ligand>
</feature>
<dbReference type="Pfam" id="PF01450">
    <property type="entry name" value="KARI_C"/>
    <property type="match status" value="1"/>
</dbReference>
<keyword evidence="6 9" id="KW-0460">Magnesium</keyword>
<comment type="caution">
    <text evidence="13">The sequence shown here is derived from an EMBL/GenBank/DDBJ whole genome shotgun (WGS) entry which is preliminary data.</text>
</comment>
<dbReference type="NCBIfam" id="NF009940">
    <property type="entry name" value="PRK13403.1"/>
    <property type="match status" value="1"/>
</dbReference>
<sequence length="336" mass="36966">MAKMYYEKDCKLELLKGKKVAVLGFGSQGHAHALNLKESGVSVVVGLYEGSKSWKKAESAGLEVQTAEKAVADADLVMMLLPDEKQASVYKSKVEPNLKKDAALVFAHGFNIHFSQIVPPASNDVFMVAPKGPGHLVRRLYQEGMGVPALFAVHQDASGKAREFAMAYALGIGAARAGVIETTFKEETETDLFGEQAVLCGGVTELVKAGFETLVSAGYQEEIAYFECLHELKLIVDLLYEGGLERMRYSVSDTAEYGDYQVGKRIVNEETRAEMKKVLSEIQNGEFAKAWILENMAGRPVFNAKRRQETEHPMVGVGKKLRSMMSWLPNQEGFDA</sequence>
<comment type="catalytic activity">
    <reaction evidence="9">
        <text>(2R,3R)-2,3-dihydroxy-3-methylpentanoate + NADP(+) = (S)-2-ethyl-2-hydroxy-3-oxobutanoate + NADPH + H(+)</text>
        <dbReference type="Rhea" id="RHEA:13493"/>
        <dbReference type="ChEBI" id="CHEBI:15378"/>
        <dbReference type="ChEBI" id="CHEBI:49256"/>
        <dbReference type="ChEBI" id="CHEBI:49258"/>
        <dbReference type="ChEBI" id="CHEBI:57783"/>
        <dbReference type="ChEBI" id="CHEBI:58349"/>
        <dbReference type="EC" id="1.1.1.86"/>
    </reaction>
</comment>
<dbReference type="InterPro" id="IPR014359">
    <property type="entry name" value="KARI_prok"/>
</dbReference>
<feature type="binding site" evidence="9 10">
    <location>
        <position position="231"/>
    </location>
    <ligand>
        <name>Mg(2+)</name>
        <dbReference type="ChEBI" id="CHEBI:18420"/>
        <label>2</label>
    </ligand>
</feature>
<evidence type="ECO:0000313" key="13">
    <source>
        <dbReference type="EMBL" id="MDH8679068.1"/>
    </source>
</evidence>
<feature type="binding site" evidence="9">
    <location>
        <position position="51"/>
    </location>
    <ligand>
        <name>NADP(+)</name>
        <dbReference type="ChEBI" id="CHEBI:58349"/>
    </ligand>
</feature>
<dbReference type="GO" id="GO:0004455">
    <property type="term" value="F:ketol-acid reductoisomerase activity"/>
    <property type="evidence" value="ECO:0007669"/>
    <property type="project" value="UniProtKB-EC"/>
</dbReference>
<dbReference type="InterPro" id="IPR013116">
    <property type="entry name" value="KARI_N"/>
</dbReference>
<dbReference type="SUPFAM" id="SSF51735">
    <property type="entry name" value="NAD(P)-binding Rossmann-fold domains"/>
    <property type="match status" value="1"/>
</dbReference>
<gene>
    <name evidence="9 13" type="primary">ilvC</name>
    <name evidence="13" type="ORF">QE109_12985</name>
</gene>
<keyword evidence="4 9" id="KW-0028">Amino-acid biosynthesis</keyword>
<feature type="binding site" evidence="9">
    <location>
        <position position="134"/>
    </location>
    <ligand>
        <name>NADP(+)</name>
        <dbReference type="ChEBI" id="CHEBI:58349"/>
    </ligand>
</feature>
<dbReference type="EMBL" id="JARYZI010000009">
    <property type="protein sequence ID" value="MDH8679068.1"/>
    <property type="molecule type" value="Genomic_DNA"/>
</dbReference>
<evidence type="ECO:0000259" key="12">
    <source>
        <dbReference type="PROSITE" id="PS51851"/>
    </source>
</evidence>
<feature type="binding site" evidence="9 10">
    <location>
        <position position="191"/>
    </location>
    <ligand>
        <name>Mg(2+)</name>
        <dbReference type="ChEBI" id="CHEBI:18420"/>
        <label>1</label>
    </ligand>
</feature>
<proteinExistence type="inferred from homology"/>
<keyword evidence="7 9" id="KW-0560">Oxidoreductase</keyword>